<dbReference type="SMART" id="SM00463">
    <property type="entry name" value="SMR"/>
    <property type="match status" value="1"/>
</dbReference>
<dbReference type="PANTHER" id="PTHR35562">
    <property type="entry name" value="DNA ENDONUCLEASE SMRA-RELATED"/>
    <property type="match status" value="1"/>
</dbReference>
<evidence type="ECO:0000256" key="1">
    <source>
        <dbReference type="SAM" id="MobiDB-lite"/>
    </source>
</evidence>
<dbReference type="SUPFAM" id="SSF160443">
    <property type="entry name" value="SMR domain-like"/>
    <property type="match status" value="1"/>
</dbReference>
<organism evidence="3 4">
    <name type="scientific">Massilia terrae</name>
    <dbReference type="NCBI Taxonomy" id="1811224"/>
    <lineage>
        <taxon>Bacteria</taxon>
        <taxon>Pseudomonadati</taxon>
        <taxon>Pseudomonadota</taxon>
        <taxon>Betaproteobacteria</taxon>
        <taxon>Burkholderiales</taxon>
        <taxon>Oxalobacteraceae</taxon>
        <taxon>Telluria group</taxon>
        <taxon>Massilia</taxon>
    </lineage>
</organism>
<reference evidence="3 4" key="1">
    <citation type="submission" date="2022-08" db="EMBL/GenBank/DDBJ databases">
        <title>Reclassification of Massilia species as members of the genera Telluria, Duganella, Pseudoduganella, Mokoshia gen. nov. and Zemynaea gen. nov. using orthogonal and non-orthogonal genome-based approaches.</title>
        <authorList>
            <person name="Bowman J.P."/>
        </authorList>
    </citation>
    <scope>NUCLEOTIDE SEQUENCE [LARGE SCALE GENOMIC DNA]</scope>
    <source>
        <strain evidence="3 4">JCM 31606</strain>
    </source>
</reference>
<gene>
    <name evidence="3" type="ORF">NX778_18895</name>
</gene>
<feature type="domain" description="Smr" evidence="2">
    <location>
        <begin position="137"/>
        <end position="218"/>
    </location>
</feature>
<dbReference type="InterPro" id="IPR036063">
    <property type="entry name" value="Smr_dom_sf"/>
</dbReference>
<feature type="compositionally biased region" description="Basic and acidic residues" evidence="1">
    <location>
        <begin position="50"/>
        <end position="60"/>
    </location>
</feature>
<feature type="region of interest" description="Disordered" evidence="1">
    <location>
        <begin position="18"/>
        <end position="74"/>
    </location>
</feature>
<keyword evidence="4" id="KW-1185">Reference proteome</keyword>
<accession>A0ABT2D492</accession>
<dbReference type="Proteomes" id="UP001204621">
    <property type="component" value="Unassembled WGS sequence"/>
</dbReference>
<evidence type="ECO:0000259" key="2">
    <source>
        <dbReference type="PROSITE" id="PS50828"/>
    </source>
</evidence>
<dbReference type="PANTHER" id="PTHR35562:SF2">
    <property type="entry name" value="DNA ENDONUCLEASE SMRA-RELATED"/>
    <property type="match status" value="1"/>
</dbReference>
<sequence length="224" mass="25358">MAGFKDFHDLKGLRDKLAGDERRRALEQAEREQRERLARERAAEFSASMKDVKKLPESDRYVYSPPPPPARALPEKRKFATQAEDDAAVLRESMLSDQFDVDGLLDEDPSLAYAREGVGPDVLKKLRKRHWPVQDEIDLHGYTRDQAREYLNDFLHRMERRGVRCVRVIHGVGYGSAGGEPVLRGMVHSWLVQKPEVVAFCVAGKKDGGHGALIVLLKPALVDY</sequence>
<dbReference type="Gene3D" id="3.30.1370.110">
    <property type="match status" value="1"/>
</dbReference>
<proteinExistence type="predicted"/>
<dbReference type="Pfam" id="PF01713">
    <property type="entry name" value="Smr"/>
    <property type="match status" value="1"/>
</dbReference>
<comment type="caution">
    <text evidence="3">The sequence shown here is derived from an EMBL/GenBank/DDBJ whole genome shotgun (WGS) entry which is preliminary data.</text>
</comment>
<protein>
    <submittedName>
        <fullName evidence="3">Smr/MutS family protein</fullName>
    </submittedName>
</protein>
<dbReference type="EMBL" id="JANUGU010000007">
    <property type="protein sequence ID" value="MCS0660143.1"/>
    <property type="molecule type" value="Genomic_DNA"/>
</dbReference>
<name>A0ABT2D492_9BURK</name>
<evidence type="ECO:0000313" key="4">
    <source>
        <dbReference type="Proteomes" id="UP001204621"/>
    </source>
</evidence>
<feature type="compositionally biased region" description="Basic and acidic residues" evidence="1">
    <location>
        <begin position="18"/>
        <end position="43"/>
    </location>
</feature>
<evidence type="ECO:0000313" key="3">
    <source>
        <dbReference type="EMBL" id="MCS0660143.1"/>
    </source>
</evidence>
<dbReference type="RefSeq" id="WP_258813332.1">
    <property type="nucleotide sequence ID" value="NZ_JANUGU010000007.1"/>
</dbReference>
<dbReference type="PROSITE" id="PS50828">
    <property type="entry name" value="SMR"/>
    <property type="match status" value="1"/>
</dbReference>
<dbReference type="InterPro" id="IPR002625">
    <property type="entry name" value="Smr_dom"/>
</dbReference>